<sequence length="547" mass="64591">MYSQISKDTLKELLKIWKAKNIDDLQNKTDNISLISYKFFLLNKEEKEIVYFVIKNYDKEINSIDIAYSLKYTQKQLPMFFNYVDDIKKSGLLYLKMKRRKLNANDDTLNFLPNIRELLETLILKENTKKIENYIDVKYNTSTYKKYLKKIISIYENGGIIENTKIKITNDELFDLCKANIVTLYFTKESENAFIAINNINVLNTIEKSLEDNAASSIFIYNHLNILNDIENFIYEVDIQKINIDNINLEVFSNNIDYNTIIDICLKLDLIVIDNKGFISLESDNVKKFLSLDIEKRRDTILKQIFKNHIEYQNKILQILEDNENISKTKLLLELKEKNTISPEMYNNILYTMFLFGLVEASFYEGAIVALKSIKDIKNNPKKCFINGNFEITLINHNAFDDDFIYMCNLYFELKKKIESVYTYKITEDKILKAKTIINETDSKYSFNNFLSKLKSVLEEYSLTIPKHVESNINRWYERGIISSIYENITLINIKDKDKLEEIVYEANRKGMNIKKINDEYAILKYNSVSKKTLTKFLRQRRIIVTF</sequence>
<organism evidence="1 2">
    <name type="scientific">Brachyspira pilosicoli P43/6/78</name>
    <dbReference type="NCBI Taxonomy" id="1042417"/>
    <lineage>
        <taxon>Bacteria</taxon>
        <taxon>Pseudomonadati</taxon>
        <taxon>Spirochaetota</taxon>
        <taxon>Spirochaetia</taxon>
        <taxon>Brachyspirales</taxon>
        <taxon>Brachyspiraceae</taxon>
        <taxon>Brachyspira</taxon>
    </lineage>
</organism>
<dbReference type="AlphaFoldDB" id="A0A3B6VL26"/>
<dbReference type="EMBL" id="CP002873">
    <property type="protein sequence ID" value="AGA66621.1"/>
    <property type="molecule type" value="Genomic_DNA"/>
</dbReference>
<name>A0A3B6VL26_BRAPL</name>
<evidence type="ECO:0000313" key="1">
    <source>
        <dbReference type="EMBL" id="AGA66621.1"/>
    </source>
</evidence>
<keyword evidence="2" id="KW-1185">Reference proteome</keyword>
<dbReference type="RefSeq" id="WP_015274510.1">
    <property type="nucleotide sequence ID" value="NC_019908.1"/>
</dbReference>
<dbReference type="KEGG" id="bpip:BPP43_06935"/>
<evidence type="ECO:0000313" key="2">
    <source>
        <dbReference type="Proteomes" id="UP000010793"/>
    </source>
</evidence>
<reference evidence="1 2" key="1">
    <citation type="journal article" date="2013" name="Genome Announc.">
        <title>Complete Genome Sequence of the Porcine Strain Brachyspira pilosicoli P43/6/78(T.).</title>
        <authorList>
            <person name="Lin C."/>
            <person name="den Bakker H.C."/>
            <person name="Suzuki H."/>
            <person name="Lefebure T."/>
            <person name="Ponnala L."/>
            <person name="Sun Q."/>
            <person name="Stanhope M.J."/>
            <person name="Wiedmann M."/>
            <person name="Duhamel G.E."/>
        </authorList>
    </citation>
    <scope>NUCLEOTIDE SEQUENCE [LARGE SCALE GENOMIC DNA]</scope>
    <source>
        <strain evidence="1 2">P43/6/78</strain>
    </source>
</reference>
<dbReference type="Proteomes" id="UP000010793">
    <property type="component" value="Chromosome"/>
</dbReference>
<gene>
    <name evidence="1" type="ORF">BPP43_06935</name>
</gene>
<accession>A0A3B6VL26</accession>
<protein>
    <submittedName>
        <fullName evidence="1">Uncharacterized protein</fullName>
    </submittedName>
</protein>
<proteinExistence type="predicted"/>